<keyword evidence="2" id="KW-0812">Transmembrane</keyword>
<gene>
    <name evidence="5" type="ORF">ACEZDG_17140</name>
</gene>
<organism evidence="5 6">
    <name type="scientific">Streptacidiphilus alkalitolerans</name>
    <dbReference type="NCBI Taxonomy" id="3342712"/>
    <lineage>
        <taxon>Bacteria</taxon>
        <taxon>Bacillati</taxon>
        <taxon>Actinomycetota</taxon>
        <taxon>Actinomycetes</taxon>
        <taxon>Kitasatosporales</taxon>
        <taxon>Streptomycetaceae</taxon>
        <taxon>Streptacidiphilus</taxon>
    </lineage>
</organism>
<feature type="signal peptide" evidence="3">
    <location>
        <begin position="1"/>
        <end position="27"/>
    </location>
</feature>
<dbReference type="RefSeq" id="WP_380509714.1">
    <property type="nucleotide sequence ID" value="NZ_JBHEZX010000006.1"/>
</dbReference>
<evidence type="ECO:0000313" key="5">
    <source>
        <dbReference type="EMBL" id="MFC1410987.1"/>
    </source>
</evidence>
<accession>A0ABV6VB96</accession>
<dbReference type="EMBL" id="JBHEZX010000006">
    <property type="protein sequence ID" value="MFC1410987.1"/>
    <property type="molecule type" value="Genomic_DNA"/>
</dbReference>
<dbReference type="InterPro" id="IPR012533">
    <property type="entry name" value="YcnI-copper_dom"/>
</dbReference>
<keyword evidence="3" id="KW-0732">Signal</keyword>
<sequence length="254" mass="25719">MRRSTAMTTLAAMTAGSLLLLAGPASAHVTVNPGTAVRGSYTEIDVRVPNEQDKADTTRIEFYLPTDHPIASVSTENVPGWTVSVTKTKLAKPITTDDGQITEAVSEIVWSGGAIKPGQFQDFALSLGPLPADTASLTFKALQTYSDGTVVRWIQPRVAGQPEPENPAPVLSLTAPAAAGSSEAVTPTVTDTTASTTAATAPAGRSSSDTLARVLGGVGLLVSLLGVGFGFIGWRRGGPAGSAGSAGTGGSAGE</sequence>
<comment type="caution">
    <text evidence="5">The sequence shown here is derived from an EMBL/GenBank/DDBJ whole genome shotgun (WGS) entry which is preliminary data.</text>
</comment>
<evidence type="ECO:0000313" key="6">
    <source>
        <dbReference type="Proteomes" id="UP001592582"/>
    </source>
</evidence>
<keyword evidence="2" id="KW-1133">Transmembrane helix</keyword>
<keyword evidence="2" id="KW-0472">Membrane</keyword>
<dbReference type="InterPro" id="IPR038507">
    <property type="entry name" value="YcnI-like_sf"/>
</dbReference>
<evidence type="ECO:0000256" key="3">
    <source>
        <dbReference type="SAM" id="SignalP"/>
    </source>
</evidence>
<feature type="transmembrane region" description="Helical" evidence="2">
    <location>
        <begin position="214"/>
        <end position="234"/>
    </location>
</feature>
<evidence type="ECO:0000256" key="1">
    <source>
        <dbReference type="SAM" id="MobiDB-lite"/>
    </source>
</evidence>
<name>A0ABV6VB96_9ACTN</name>
<evidence type="ECO:0000259" key="4">
    <source>
        <dbReference type="Pfam" id="PF07987"/>
    </source>
</evidence>
<feature type="region of interest" description="Disordered" evidence="1">
    <location>
        <begin position="181"/>
        <end position="206"/>
    </location>
</feature>
<feature type="domain" description="YncI copper-binding" evidence="4">
    <location>
        <begin position="28"/>
        <end position="173"/>
    </location>
</feature>
<dbReference type="Gene3D" id="2.60.40.2230">
    <property type="entry name" value="Uncharacterised protein YcnI-like PF07987, DUF1775"/>
    <property type="match status" value="1"/>
</dbReference>
<protein>
    <submittedName>
        <fullName evidence="5">YcnI family protein</fullName>
    </submittedName>
</protein>
<dbReference type="Pfam" id="PF07987">
    <property type="entry name" value="DUF1775"/>
    <property type="match status" value="1"/>
</dbReference>
<feature type="chain" id="PRO_5046751762" evidence="3">
    <location>
        <begin position="28"/>
        <end position="254"/>
    </location>
</feature>
<proteinExistence type="predicted"/>
<keyword evidence="6" id="KW-1185">Reference proteome</keyword>
<feature type="compositionally biased region" description="Low complexity" evidence="1">
    <location>
        <begin position="184"/>
        <end position="203"/>
    </location>
</feature>
<reference evidence="5 6" key="1">
    <citation type="submission" date="2024-09" db="EMBL/GenBank/DDBJ databases">
        <authorList>
            <person name="Lee S.D."/>
        </authorList>
    </citation>
    <scope>NUCLEOTIDE SEQUENCE [LARGE SCALE GENOMIC DNA]</scope>
    <source>
        <strain evidence="5 6">N1-1</strain>
    </source>
</reference>
<evidence type="ECO:0000256" key="2">
    <source>
        <dbReference type="SAM" id="Phobius"/>
    </source>
</evidence>
<dbReference type="Proteomes" id="UP001592582">
    <property type="component" value="Unassembled WGS sequence"/>
</dbReference>
<dbReference type="CDD" id="cd08545">
    <property type="entry name" value="YcnI_like"/>
    <property type="match status" value="1"/>
</dbReference>